<gene>
    <name evidence="6" type="ORF">BRENAR_LOCUS4643</name>
</gene>
<dbReference type="EMBL" id="CAACVR010000067">
    <property type="protein sequence ID" value="VEU23914.1"/>
    <property type="molecule type" value="Genomic_DNA"/>
</dbReference>
<keyword evidence="7" id="KW-1185">Reference proteome</keyword>
<name>A0A448YSL8_BRENA</name>
<dbReference type="InterPro" id="IPR023574">
    <property type="entry name" value="Ribosomal_uL4_dom_sf"/>
</dbReference>
<dbReference type="FunCoup" id="A0A448YSL8">
    <property type="interactions" value="334"/>
</dbReference>
<evidence type="ECO:0000313" key="7">
    <source>
        <dbReference type="Proteomes" id="UP000290900"/>
    </source>
</evidence>
<comment type="similarity">
    <text evidence="1">Belongs to the universal ribosomal protein uL4 family.</text>
</comment>
<evidence type="ECO:0000256" key="5">
    <source>
        <dbReference type="SAM" id="MobiDB-lite"/>
    </source>
</evidence>
<dbReference type="AlphaFoldDB" id="A0A448YSL8"/>
<evidence type="ECO:0000256" key="2">
    <source>
        <dbReference type="ARBA" id="ARBA00022980"/>
    </source>
</evidence>
<dbReference type="InParanoid" id="A0A448YSL8"/>
<keyword evidence="3" id="KW-0687">Ribonucleoprotein</keyword>
<evidence type="ECO:0000256" key="4">
    <source>
        <dbReference type="ARBA" id="ARBA00040565"/>
    </source>
</evidence>
<feature type="region of interest" description="Disordered" evidence="5">
    <location>
        <begin position="86"/>
        <end position="117"/>
    </location>
</feature>
<evidence type="ECO:0000256" key="1">
    <source>
        <dbReference type="ARBA" id="ARBA00010528"/>
    </source>
</evidence>
<dbReference type="PANTHER" id="PTHR10746:SF6">
    <property type="entry name" value="LARGE RIBOSOMAL SUBUNIT PROTEIN UL4M"/>
    <property type="match status" value="1"/>
</dbReference>
<proteinExistence type="inferred from homology"/>
<dbReference type="Proteomes" id="UP000290900">
    <property type="component" value="Unassembled WGS sequence"/>
</dbReference>
<keyword evidence="2" id="KW-0689">Ribosomal protein</keyword>
<dbReference type="InterPro" id="IPR013005">
    <property type="entry name" value="Ribosomal_uL4-like"/>
</dbReference>
<dbReference type="OrthoDB" id="275876at2759"/>
<evidence type="ECO:0000313" key="6">
    <source>
        <dbReference type="EMBL" id="VEU23914.1"/>
    </source>
</evidence>
<dbReference type="GO" id="GO:0005840">
    <property type="term" value="C:ribosome"/>
    <property type="evidence" value="ECO:0007669"/>
    <property type="project" value="UniProtKB-KW"/>
</dbReference>
<reference evidence="6 7" key="1">
    <citation type="submission" date="2018-12" db="EMBL/GenBank/DDBJ databases">
        <authorList>
            <person name="Tiukova I."/>
            <person name="Dainat J."/>
        </authorList>
    </citation>
    <scope>NUCLEOTIDE SEQUENCE [LARGE SCALE GENOMIC DNA]</scope>
</reference>
<evidence type="ECO:0000256" key="3">
    <source>
        <dbReference type="ARBA" id="ARBA00023274"/>
    </source>
</evidence>
<dbReference type="STRING" id="13370.A0A448YSL8"/>
<sequence>MLGQLSRLALPSRFGVRGLAAVATGTSGVLPNIQEPAKYTLATLRSFPSLEPHGLIPVHTKFLGVPLRRDILWSAVVMELDNRRVGASNPPGRSEHKFSGKKMLPQKGSGRARAGDANSPIRHRGAYALARTAPNDFSTTLPKKEYHLAFRIALSSVYRQGNLFIIGSDKADSGDLSKGDSYGLEICTDDSHAIGQFVKHHKLDNKLNGLFIPNDYLGTANLREAILRYPSKRLRVMDKQDVEVRDILKAHRVYIEREAFEYFVARYTKYVNL</sequence>
<protein>
    <recommendedName>
        <fullName evidence="4">Large ribosomal subunit protein uL4m</fullName>
    </recommendedName>
</protein>
<accession>A0A448YSL8</accession>
<dbReference type="SUPFAM" id="SSF52166">
    <property type="entry name" value="Ribosomal protein L4"/>
    <property type="match status" value="1"/>
</dbReference>
<dbReference type="Pfam" id="PF00573">
    <property type="entry name" value="Ribosomal_L4"/>
    <property type="match status" value="1"/>
</dbReference>
<organism evidence="6 7">
    <name type="scientific">Brettanomyces naardenensis</name>
    <name type="common">Yeast</name>
    <dbReference type="NCBI Taxonomy" id="13370"/>
    <lineage>
        <taxon>Eukaryota</taxon>
        <taxon>Fungi</taxon>
        <taxon>Dikarya</taxon>
        <taxon>Ascomycota</taxon>
        <taxon>Saccharomycotina</taxon>
        <taxon>Pichiomycetes</taxon>
        <taxon>Pichiales</taxon>
        <taxon>Pichiaceae</taxon>
        <taxon>Brettanomyces</taxon>
    </lineage>
</organism>
<dbReference type="GO" id="GO:0003735">
    <property type="term" value="F:structural constituent of ribosome"/>
    <property type="evidence" value="ECO:0007669"/>
    <property type="project" value="InterPro"/>
</dbReference>
<dbReference type="Gene3D" id="3.40.1370.10">
    <property type="match status" value="1"/>
</dbReference>
<dbReference type="PANTHER" id="PTHR10746">
    <property type="entry name" value="50S RIBOSOMAL PROTEIN L4"/>
    <property type="match status" value="1"/>
</dbReference>
<dbReference type="InterPro" id="IPR002136">
    <property type="entry name" value="Ribosomal_uL4"/>
</dbReference>
<dbReference type="GO" id="GO:1990904">
    <property type="term" value="C:ribonucleoprotein complex"/>
    <property type="evidence" value="ECO:0007669"/>
    <property type="project" value="UniProtKB-KW"/>
</dbReference>
<dbReference type="GO" id="GO:0006412">
    <property type="term" value="P:translation"/>
    <property type="evidence" value="ECO:0007669"/>
    <property type="project" value="InterPro"/>
</dbReference>